<name>A0A2L1U9W0_9BACL</name>
<reference evidence="3" key="1">
    <citation type="submission" date="2017-02" db="EMBL/GenBank/DDBJ databases">
        <title>Delineation of Paenibacillus larvae strains originating from foulbrood outbreaks.</title>
        <authorList>
            <person name="Beims H."/>
            <person name="Bunk B."/>
            <person name="Sproeer C."/>
            <person name="Mohr K.I."/>
            <person name="Pradella S."/>
            <person name="Guenther G."/>
            <person name="Rohde M."/>
            <person name="von der Ohe W."/>
            <person name="Steinert M."/>
        </authorList>
    </citation>
    <scope>NUCLEOTIDE SEQUENCE [LARGE SCALE GENOMIC DNA]</scope>
    <source>
        <strain evidence="3">Eric_III</strain>
    </source>
</reference>
<feature type="transmembrane region" description="Helical" evidence="1">
    <location>
        <begin position="26"/>
        <end position="47"/>
    </location>
</feature>
<gene>
    <name evidence="2" type="ORF">ERICIII_00749</name>
</gene>
<dbReference type="AlphaFoldDB" id="A0A2L1U9W0"/>
<keyword evidence="1" id="KW-0472">Membrane</keyword>
<dbReference type="EMBL" id="CP019655">
    <property type="protein sequence ID" value="AVF24961.1"/>
    <property type="molecule type" value="Genomic_DNA"/>
</dbReference>
<dbReference type="RefSeq" id="WP_230460626.1">
    <property type="nucleotide sequence ID" value="NZ_CP019655.1"/>
</dbReference>
<keyword evidence="1" id="KW-1133">Transmembrane helix</keyword>
<dbReference type="Proteomes" id="UP000239833">
    <property type="component" value="Chromosome"/>
</dbReference>
<protein>
    <submittedName>
        <fullName evidence="2">Uncharacterized protein</fullName>
    </submittedName>
</protein>
<keyword evidence="1" id="KW-0812">Transmembrane</keyword>
<evidence type="ECO:0000313" key="3">
    <source>
        <dbReference type="Proteomes" id="UP000239833"/>
    </source>
</evidence>
<sequence length="231" mass="25890">MNNNGTNHRRNPRNTAQSAAKRNKRIGMFIFWVIIIGVIVAVSAEILGSSGEANTDSGAGPASTESEVPWDYRIEQAKVGDLIGGDMTISPDNQLMPNDNNYATGDNIWVLSYMSADMKTNSDGKNEVTLSSWKPIKTFKDEAAAKEDMDKLKIELQTEVDLVGVYKTEYKGQNRFFAVLTMPSGHDIKQPIPEERYNAMKNKEKVKIVMEELHDFADYDVAMSKFRGWVN</sequence>
<proteinExistence type="predicted"/>
<evidence type="ECO:0000313" key="2">
    <source>
        <dbReference type="EMBL" id="AVF24961.1"/>
    </source>
</evidence>
<evidence type="ECO:0000256" key="1">
    <source>
        <dbReference type="SAM" id="Phobius"/>
    </source>
</evidence>
<accession>A0A2L1U9W0</accession>
<dbReference type="GeneID" id="64217578"/>
<organism evidence="2 3">
    <name type="scientific">Paenibacillus larvae subsp. larvae</name>
    <dbReference type="NCBI Taxonomy" id="147375"/>
    <lineage>
        <taxon>Bacteria</taxon>
        <taxon>Bacillati</taxon>
        <taxon>Bacillota</taxon>
        <taxon>Bacilli</taxon>
        <taxon>Bacillales</taxon>
        <taxon>Paenibacillaceae</taxon>
        <taxon>Paenibacillus</taxon>
    </lineage>
</organism>